<evidence type="ECO:0000256" key="6">
    <source>
        <dbReference type="ARBA" id="ARBA00035166"/>
    </source>
</evidence>
<evidence type="ECO:0000313" key="10">
    <source>
        <dbReference type="EMBL" id="XCC45260.1"/>
    </source>
</evidence>
<dbReference type="InterPro" id="IPR001892">
    <property type="entry name" value="Ribosomal_uS13"/>
</dbReference>
<evidence type="ECO:0000256" key="9">
    <source>
        <dbReference type="SAM" id="MobiDB-lite"/>
    </source>
</evidence>
<keyword evidence="7" id="KW-0820">tRNA-binding</keyword>
<dbReference type="InterPro" id="IPR018269">
    <property type="entry name" value="Ribosomal_uS13_CS"/>
</dbReference>
<dbReference type="GO" id="GO:0000049">
    <property type="term" value="F:tRNA binding"/>
    <property type="evidence" value="ECO:0007669"/>
    <property type="project" value="UniProtKB-UniRule"/>
</dbReference>
<keyword evidence="5 7" id="KW-0687">Ribonucleoprotein</keyword>
<dbReference type="NCBIfam" id="TIGR03631">
    <property type="entry name" value="uS13_bact"/>
    <property type="match status" value="1"/>
</dbReference>
<organism evidence="10">
    <name type="scientific">Candidatus Shikimatogenerans sp. Ttur</name>
    <dbReference type="NCBI Taxonomy" id="3158569"/>
    <lineage>
        <taxon>Bacteria</taxon>
        <taxon>Pseudomonadati</taxon>
        <taxon>Bacteroidota</taxon>
        <taxon>Flavobacteriia</taxon>
        <taxon>Flavobacteriales</taxon>
        <taxon>Candidatus Shikimatogenerans</taxon>
    </lineage>
</organism>
<dbReference type="PROSITE" id="PS50159">
    <property type="entry name" value="RIBOSOMAL_S13_2"/>
    <property type="match status" value="1"/>
</dbReference>
<dbReference type="HAMAP" id="MF_01315">
    <property type="entry name" value="Ribosomal_uS13"/>
    <property type="match status" value="1"/>
</dbReference>
<feature type="compositionally biased region" description="Basic residues" evidence="9">
    <location>
        <begin position="101"/>
        <end position="126"/>
    </location>
</feature>
<dbReference type="GO" id="GO:0005829">
    <property type="term" value="C:cytosol"/>
    <property type="evidence" value="ECO:0007669"/>
    <property type="project" value="TreeGrafter"/>
</dbReference>
<dbReference type="InterPro" id="IPR010979">
    <property type="entry name" value="Ribosomal_uS13-like_H2TH"/>
</dbReference>
<evidence type="ECO:0000256" key="5">
    <source>
        <dbReference type="ARBA" id="ARBA00023274"/>
    </source>
</evidence>
<evidence type="ECO:0000256" key="1">
    <source>
        <dbReference type="ARBA" id="ARBA00008080"/>
    </source>
</evidence>
<keyword evidence="3 7" id="KW-0694">RNA-binding</keyword>
<dbReference type="Pfam" id="PF00416">
    <property type="entry name" value="Ribosomal_S13"/>
    <property type="match status" value="1"/>
</dbReference>
<dbReference type="SUPFAM" id="SSF46946">
    <property type="entry name" value="S13-like H2TH domain"/>
    <property type="match status" value="1"/>
</dbReference>
<dbReference type="GO" id="GO:0006412">
    <property type="term" value="P:translation"/>
    <property type="evidence" value="ECO:0007669"/>
    <property type="project" value="UniProtKB-UniRule"/>
</dbReference>
<protein>
    <recommendedName>
        <fullName evidence="6 7">Small ribosomal subunit protein uS13</fullName>
    </recommendedName>
</protein>
<accession>A0AAU7ZXK7</accession>
<dbReference type="GO" id="GO:0003735">
    <property type="term" value="F:structural constituent of ribosome"/>
    <property type="evidence" value="ECO:0007669"/>
    <property type="project" value="InterPro"/>
</dbReference>
<evidence type="ECO:0000256" key="8">
    <source>
        <dbReference type="RuleBase" id="RU003830"/>
    </source>
</evidence>
<feature type="region of interest" description="Disordered" evidence="9">
    <location>
        <begin position="97"/>
        <end position="126"/>
    </location>
</feature>
<dbReference type="PANTHER" id="PTHR10871:SF1">
    <property type="entry name" value="SMALL RIBOSOMAL SUBUNIT PROTEIN US13M"/>
    <property type="match status" value="1"/>
</dbReference>
<comment type="function">
    <text evidence="7">Located at the top of the head of the 30S subunit, it contacts several helices of the 16S rRNA. In the 70S ribosome it contacts the 23S rRNA (bridge B1a) and protein L5 of the 50S subunit (bridge B1b), connecting the 2 subunits; these bridges are implicated in subunit movement. Contacts the tRNAs in the A and P-sites.</text>
</comment>
<evidence type="ECO:0000256" key="4">
    <source>
        <dbReference type="ARBA" id="ARBA00022980"/>
    </source>
</evidence>
<evidence type="ECO:0000256" key="3">
    <source>
        <dbReference type="ARBA" id="ARBA00022884"/>
    </source>
</evidence>
<dbReference type="PANTHER" id="PTHR10871">
    <property type="entry name" value="30S RIBOSOMAL PROTEIN S13/40S RIBOSOMAL PROTEIN S18"/>
    <property type="match status" value="1"/>
</dbReference>
<dbReference type="AlphaFoldDB" id="A0AAU7ZXK7"/>
<comment type="similarity">
    <text evidence="1 7 8">Belongs to the universal ribosomal protein uS13 family.</text>
</comment>
<sequence>MLRISGVVLNNKKKISIALTNIFGIGNKLSLKILKKLKINKFIVVNNIKENKIIQIQNYIENNFIVEDDLRSQIKLNIKYLKDINCYRGVRHKLNLPVRGQKTKNNSRTRKGKKKTVSNKKIIKTK</sequence>
<dbReference type="Gene3D" id="4.10.910.10">
    <property type="entry name" value="30s ribosomal protein s13, domain 2"/>
    <property type="match status" value="1"/>
</dbReference>
<evidence type="ECO:0000256" key="2">
    <source>
        <dbReference type="ARBA" id="ARBA00022730"/>
    </source>
</evidence>
<dbReference type="EMBL" id="CP158689">
    <property type="protein sequence ID" value="XCC45260.1"/>
    <property type="molecule type" value="Genomic_DNA"/>
</dbReference>
<keyword evidence="2 7" id="KW-0699">rRNA-binding</keyword>
<dbReference type="InterPro" id="IPR027437">
    <property type="entry name" value="Rbsml_uS13_C"/>
</dbReference>
<proteinExistence type="inferred from homology"/>
<dbReference type="GO" id="GO:0019843">
    <property type="term" value="F:rRNA binding"/>
    <property type="evidence" value="ECO:0007669"/>
    <property type="project" value="UniProtKB-UniRule"/>
</dbReference>
<evidence type="ECO:0000256" key="7">
    <source>
        <dbReference type="HAMAP-Rule" id="MF_01315"/>
    </source>
</evidence>
<gene>
    <name evidence="7 10" type="primary">rpsM</name>
    <name evidence="10" type="ORF">ABUS76_00620</name>
</gene>
<dbReference type="Gene3D" id="1.10.8.50">
    <property type="match status" value="1"/>
</dbReference>
<dbReference type="FunFam" id="1.10.8.50:FF:000001">
    <property type="entry name" value="30S ribosomal protein S13"/>
    <property type="match status" value="1"/>
</dbReference>
<keyword evidence="4 7" id="KW-0689">Ribosomal protein</keyword>
<dbReference type="InterPro" id="IPR019980">
    <property type="entry name" value="Ribosomal_uS13_bac-type"/>
</dbReference>
<name>A0AAU7ZXK7_9FLAO</name>
<dbReference type="PIRSF" id="PIRSF002134">
    <property type="entry name" value="Ribosomal_S13"/>
    <property type="match status" value="1"/>
</dbReference>
<comment type="subunit">
    <text evidence="7">Part of the 30S ribosomal subunit. Forms a loose heterodimer with protein S19. Forms two bridges to the 50S subunit in the 70S ribosome.</text>
</comment>
<reference evidence="10" key="1">
    <citation type="submission" date="2024-06" db="EMBL/GenBank/DDBJ databases">
        <title>Diversity, functionality, and evolutionary history of bacterial symbionts in false click beetles (Coleoptera, Throscidae).</title>
        <authorList>
            <person name="Wierz J.C."/>
            <person name="Malm H."/>
            <person name="Kaltenpoth M."/>
            <person name="Engl T."/>
        </authorList>
    </citation>
    <scope>NUCLEOTIDE SEQUENCE</scope>
    <source>
        <strain evidence="10">Ttur</strain>
    </source>
</reference>
<dbReference type="GO" id="GO:0015935">
    <property type="term" value="C:small ribosomal subunit"/>
    <property type="evidence" value="ECO:0007669"/>
    <property type="project" value="TreeGrafter"/>
</dbReference>
<dbReference type="PROSITE" id="PS00646">
    <property type="entry name" value="RIBOSOMAL_S13_1"/>
    <property type="match status" value="1"/>
</dbReference>